<evidence type="ECO:0000259" key="5">
    <source>
        <dbReference type="Pfam" id="PF00465"/>
    </source>
</evidence>
<dbReference type="PROSITE" id="PS00060">
    <property type="entry name" value="ADH_IRON_2"/>
    <property type="match status" value="1"/>
</dbReference>
<feature type="domain" description="Fe-containing alcohol dehydrogenase-like C-terminal" evidence="6">
    <location>
        <begin position="199"/>
        <end position="384"/>
    </location>
</feature>
<dbReference type="InterPro" id="IPR056798">
    <property type="entry name" value="ADH_Fe_C"/>
</dbReference>
<dbReference type="EMBL" id="RPEM01000004">
    <property type="protein sequence ID" value="TGD43859.1"/>
    <property type="molecule type" value="Genomic_DNA"/>
</dbReference>
<comment type="similarity">
    <text evidence="2">Belongs to the iron-containing alcohol dehydrogenase family.</text>
</comment>
<dbReference type="Pfam" id="PF25137">
    <property type="entry name" value="ADH_Fe_C"/>
    <property type="match status" value="1"/>
</dbReference>
<evidence type="ECO:0000256" key="3">
    <source>
        <dbReference type="ARBA" id="ARBA00023002"/>
    </source>
</evidence>
<dbReference type="Pfam" id="PF00465">
    <property type="entry name" value="Fe-ADH"/>
    <property type="match status" value="1"/>
</dbReference>
<evidence type="ECO:0000259" key="6">
    <source>
        <dbReference type="Pfam" id="PF25137"/>
    </source>
</evidence>
<dbReference type="RefSeq" id="WP_135429931.1">
    <property type="nucleotide sequence ID" value="NZ_RPEM01000004.1"/>
</dbReference>
<dbReference type="PANTHER" id="PTHR11496">
    <property type="entry name" value="ALCOHOL DEHYDROGENASE"/>
    <property type="match status" value="1"/>
</dbReference>
<sequence length="386" mass="40703">MSHGVPSRNWSYPTAIKFGVGRISELADHAKSIGLMKPLLVTDKALASLPITAEALAVLDAAGLGRAVFSEVDPNPNENNMADGIAVYLAGGHDGVICFGGGSALDLGKMIALMAHQRKDLSVWDLEDIDDWYTRADGEKIAPILAVPTTAGTGSEVGRAGVLTNSETHKKKIIFHPKLMPAVTLCDPALTVGMPKFITAGTGMDALAHCLEAYCSPFYHPMSQGIALEGMRLVFENLPLVYKDPTNLMARSHMMSAAAMGAVAFQKGLGAIHSLSHPVGAVYGTHHGTTNAVVMPMVLDFNRAEIEDRITAAAAYLGIAGGFVGFRAAIMDLRETLGIPANLTAMGVKAADLDMLTDMALEDPSCGGNPVAMTRENTRALFDACL</sequence>
<evidence type="ECO:0000256" key="1">
    <source>
        <dbReference type="ARBA" id="ARBA00001962"/>
    </source>
</evidence>
<accession>A0ABY2KRI7</accession>
<dbReference type="Proteomes" id="UP000297741">
    <property type="component" value="Unassembled WGS sequence"/>
</dbReference>
<gene>
    <name evidence="7" type="ORF">EEB11_07735</name>
</gene>
<comment type="cofactor">
    <cofactor evidence="1">
        <name>Fe cation</name>
        <dbReference type="ChEBI" id="CHEBI:24875"/>
    </cofactor>
</comment>
<keyword evidence="8" id="KW-1185">Reference proteome</keyword>
<keyword evidence="4" id="KW-0520">NAD</keyword>
<organism evidence="7 8">
    <name type="scientific">Pseudotabrizicola sediminis</name>
    <dbReference type="NCBI Taxonomy" id="2486418"/>
    <lineage>
        <taxon>Bacteria</taxon>
        <taxon>Pseudomonadati</taxon>
        <taxon>Pseudomonadota</taxon>
        <taxon>Alphaproteobacteria</taxon>
        <taxon>Rhodobacterales</taxon>
        <taxon>Paracoccaceae</taxon>
        <taxon>Pseudotabrizicola</taxon>
    </lineage>
</organism>
<dbReference type="SUPFAM" id="SSF56796">
    <property type="entry name" value="Dehydroquinate synthase-like"/>
    <property type="match status" value="1"/>
</dbReference>
<dbReference type="PANTHER" id="PTHR11496:SF102">
    <property type="entry name" value="ALCOHOL DEHYDROGENASE 4"/>
    <property type="match status" value="1"/>
</dbReference>
<dbReference type="CDD" id="cd14861">
    <property type="entry name" value="Fe-ADH-like"/>
    <property type="match status" value="1"/>
</dbReference>
<dbReference type="InterPro" id="IPR039697">
    <property type="entry name" value="Alcohol_dehydrogenase_Fe"/>
</dbReference>
<evidence type="ECO:0000313" key="7">
    <source>
        <dbReference type="EMBL" id="TGD43859.1"/>
    </source>
</evidence>
<protein>
    <submittedName>
        <fullName evidence="7">Iron-containing alcohol dehydrogenase</fullName>
    </submittedName>
</protein>
<feature type="domain" description="Alcohol dehydrogenase iron-type/glycerol dehydrogenase GldA" evidence="5">
    <location>
        <begin position="13"/>
        <end position="188"/>
    </location>
</feature>
<evidence type="ECO:0000256" key="4">
    <source>
        <dbReference type="ARBA" id="ARBA00023027"/>
    </source>
</evidence>
<evidence type="ECO:0000256" key="2">
    <source>
        <dbReference type="ARBA" id="ARBA00007358"/>
    </source>
</evidence>
<dbReference type="PROSITE" id="PS00913">
    <property type="entry name" value="ADH_IRON_1"/>
    <property type="match status" value="1"/>
</dbReference>
<keyword evidence="3" id="KW-0560">Oxidoreductase</keyword>
<name>A0ABY2KRI7_9RHOB</name>
<proteinExistence type="inferred from homology"/>
<dbReference type="InterPro" id="IPR018211">
    <property type="entry name" value="ADH_Fe_CS"/>
</dbReference>
<comment type="caution">
    <text evidence="7">The sequence shown here is derived from an EMBL/GenBank/DDBJ whole genome shotgun (WGS) entry which is preliminary data.</text>
</comment>
<dbReference type="Gene3D" id="1.20.1090.10">
    <property type="entry name" value="Dehydroquinate synthase-like - alpha domain"/>
    <property type="match status" value="1"/>
</dbReference>
<dbReference type="Gene3D" id="3.40.50.1970">
    <property type="match status" value="1"/>
</dbReference>
<dbReference type="InterPro" id="IPR001670">
    <property type="entry name" value="ADH_Fe/GldA"/>
</dbReference>
<reference evidence="7 8" key="1">
    <citation type="submission" date="2018-11" db="EMBL/GenBank/DDBJ databases">
        <title>Tabrizicola sp. isolated from sediment of alpine lake.</title>
        <authorList>
            <person name="Liu Z."/>
        </authorList>
    </citation>
    <scope>NUCLEOTIDE SEQUENCE [LARGE SCALE GENOMIC DNA]</scope>
    <source>
        <strain evidence="7 8">DRYC-M-16</strain>
    </source>
</reference>
<evidence type="ECO:0000313" key="8">
    <source>
        <dbReference type="Proteomes" id="UP000297741"/>
    </source>
</evidence>